<organism evidence="5 6">
    <name type="scientific">Knufia peltigerae</name>
    <dbReference type="NCBI Taxonomy" id="1002370"/>
    <lineage>
        <taxon>Eukaryota</taxon>
        <taxon>Fungi</taxon>
        <taxon>Dikarya</taxon>
        <taxon>Ascomycota</taxon>
        <taxon>Pezizomycotina</taxon>
        <taxon>Eurotiomycetes</taxon>
        <taxon>Chaetothyriomycetidae</taxon>
        <taxon>Chaetothyriales</taxon>
        <taxon>Trichomeriaceae</taxon>
        <taxon>Knufia</taxon>
    </lineage>
</organism>
<sequence length="350" mass="38521">MSENPSTTKAPTNGVLNKNTISQRSDESTTNAYYAKLPSKHMEPLWLQLSRLVPTTPNPAAVPAVWRYTEVRPDLMRAGELVSAELAERRVLMLVNPALKAPCTTDTIYSGLQLVLPGEVAPAHRHVAFALRFIIEGSQGFTAVSGEKIIMERGDVILTPSWKWHDHGNEGSGPVVWLDGLDLPLFQFLRLNFATNYPESRYPSVLSDHSTAVFKWAPVKQALCEAESAYARHHYRHSTGGHLSPTISAQAERVGAGTSSPESQETVSFVYHVVDGEGYSSILAPETSEPRKITWASKDTFVVPAWSKVVHTCTSRDGDAFLFAINDRPMVEALGLWKDATTFSPSVMES</sequence>
<comment type="caution">
    <text evidence="5">The sequence shown here is derived from an EMBL/GenBank/DDBJ whole genome shotgun (WGS) entry which is preliminary data.</text>
</comment>
<accession>A0AA38XU79</accession>
<dbReference type="SUPFAM" id="SSF51182">
    <property type="entry name" value="RmlC-like cupins"/>
    <property type="match status" value="1"/>
</dbReference>
<feature type="domain" description="Cupin type-2" evidence="4">
    <location>
        <begin position="112"/>
        <end position="179"/>
    </location>
</feature>
<dbReference type="PANTHER" id="PTHR41517:SF1">
    <property type="entry name" value="CUPIN"/>
    <property type="match status" value="1"/>
</dbReference>
<dbReference type="InterPro" id="IPR047183">
    <property type="entry name" value="GDO-like"/>
</dbReference>
<dbReference type="InterPro" id="IPR011051">
    <property type="entry name" value="RmlC_Cupin_sf"/>
</dbReference>
<evidence type="ECO:0000256" key="3">
    <source>
        <dbReference type="SAM" id="MobiDB-lite"/>
    </source>
</evidence>
<evidence type="ECO:0000256" key="2">
    <source>
        <dbReference type="ARBA" id="ARBA00023002"/>
    </source>
</evidence>
<feature type="region of interest" description="Disordered" evidence="3">
    <location>
        <begin position="1"/>
        <end position="29"/>
    </location>
</feature>
<dbReference type="Gene3D" id="2.60.120.10">
    <property type="entry name" value="Jelly Rolls"/>
    <property type="match status" value="1"/>
</dbReference>
<evidence type="ECO:0000313" key="5">
    <source>
        <dbReference type="EMBL" id="KAJ9622850.1"/>
    </source>
</evidence>
<keyword evidence="2" id="KW-0560">Oxidoreductase</keyword>
<keyword evidence="1" id="KW-0223">Dioxygenase</keyword>
<dbReference type="GO" id="GO:0051213">
    <property type="term" value="F:dioxygenase activity"/>
    <property type="evidence" value="ECO:0007669"/>
    <property type="project" value="UniProtKB-KW"/>
</dbReference>
<dbReference type="InterPro" id="IPR013096">
    <property type="entry name" value="Cupin_2"/>
</dbReference>
<dbReference type="AlphaFoldDB" id="A0AA38XU79"/>
<dbReference type="Pfam" id="PF07883">
    <property type="entry name" value="Cupin_2"/>
    <property type="match status" value="1"/>
</dbReference>
<keyword evidence="6" id="KW-1185">Reference proteome</keyword>
<evidence type="ECO:0000259" key="4">
    <source>
        <dbReference type="Pfam" id="PF07883"/>
    </source>
</evidence>
<name>A0AA38XU79_9EURO</name>
<evidence type="ECO:0000256" key="1">
    <source>
        <dbReference type="ARBA" id="ARBA00022964"/>
    </source>
</evidence>
<reference evidence="5" key="1">
    <citation type="submission" date="2022-10" db="EMBL/GenBank/DDBJ databases">
        <title>Culturing micro-colonial fungi from biological soil crusts in the Mojave desert and describing Neophaeococcomyces mojavensis, and introducing the new genera and species Taxawa tesnikishii.</title>
        <authorList>
            <person name="Kurbessoian T."/>
            <person name="Stajich J.E."/>
        </authorList>
    </citation>
    <scope>NUCLEOTIDE SEQUENCE</scope>
    <source>
        <strain evidence="5">TK_35</strain>
    </source>
</reference>
<evidence type="ECO:0000313" key="6">
    <source>
        <dbReference type="Proteomes" id="UP001172681"/>
    </source>
</evidence>
<dbReference type="Proteomes" id="UP001172681">
    <property type="component" value="Unassembled WGS sequence"/>
</dbReference>
<gene>
    <name evidence="5" type="ORF">H2204_011459</name>
</gene>
<dbReference type="PANTHER" id="PTHR41517">
    <property type="entry name" value="1,2-DIOXYGENASE PROTEIN-RELATED"/>
    <property type="match status" value="1"/>
</dbReference>
<proteinExistence type="predicted"/>
<dbReference type="CDD" id="cd02216">
    <property type="entry name" value="cupin_GDO-like_N"/>
    <property type="match status" value="1"/>
</dbReference>
<protein>
    <recommendedName>
        <fullName evidence="4">Cupin type-2 domain-containing protein</fullName>
    </recommendedName>
</protein>
<dbReference type="EMBL" id="JAPDRN010000105">
    <property type="protein sequence ID" value="KAJ9622850.1"/>
    <property type="molecule type" value="Genomic_DNA"/>
</dbReference>
<dbReference type="InterPro" id="IPR014710">
    <property type="entry name" value="RmlC-like_jellyroll"/>
</dbReference>